<keyword evidence="2" id="KW-1185">Reference proteome</keyword>
<protein>
    <submittedName>
        <fullName evidence="1">Uncharacterized protein</fullName>
    </submittedName>
</protein>
<dbReference type="AlphaFoldDB" id="A0A6L9Y511"/>
<accession>A0A6L9Y511</accession>
<dbReference type="EMBL" id="JAAGYR010000005">
    <property type="protein sequence ID" value="NEN75469.1"/>
    <property type="molecule type" value="Genomic_DNA"/>
</dbReference>
<proteinExistence type="predicted"/>
<dbReference type="Proteomes" id="UP000477651">
    <property type="component" value="Unassembled WGS sequence"/>
</dbReference>
<organism evidence="1 2">
    <name type="scientific">Pelistega ratti</name>
    <dbReference type="NCBI Taxonomy" id="2652177"/>
    <lineage>
        <taxon>Bacteria</taxon>
        <taxon>Pseudomonadati</taxon>
        <taxon>Pseudomonadota</taxon>
        <taxon>Betaproteobacteria</taxon>
        <taxon>Burkholderiales</taxon>
        <taxon>Alcaligenaceae</taxon>
        <taxon>Pelistega</taxon>
    </lineage>
</organism>
<gene>
    <name evidence="1" type="ORF">F9B74_03895</name>
</gene>
<evidence type="ECO:0000313" key="1">
    <source>
        <dbReference type="EMBL" id="NEN75469.1"/>
    </source>
</evidence>
<evidence type="ECO:0000313" key="2">
    <source>
        <dbReference type="Proteomes" id="UP000477651"/>
    </source>
</evidence>
<comment type="caution">
    <text evidence="1">The sequence shown here is derived from an EMBL/GenBank/DDBJ whole genome shotgun (WGS) entry which is preliminary data.</text>
</comment>
<name>A0A6L9Y511_9BURK</name>
<dbReference type="RefSeq" id="WP_159990757.1">
    <property type="nucleotide sequence ID" value="NZ_CP047165.1"/>
</dbReference>
<reference evidence="1 2" key="1">
    <citation type="submission" date="2020-02" db="EMBL/GenBank/DDBJ databases">
        <title>Pelistega sp. NLN82 were isolated from wild rodents of the Hainan Island.</title>
        <authorList>
            <person name="Niu N."/>
            <person name="Zhou J."/>
        </authorList>
    </citation>
    <scope>NUCLEOTIDE SEQUENCE [LARGE SCALE GENOMIC DNA]</scope>
    <source>
        <strain evidence="1 2">NLN82</strain>
    </source>
</reference>
<sequence>MKEIYFRTVYLEPGMFFNFHYKLNIFMTNELNKNLYIEKIPFRKGMKTDTTDYTLVLNISCHNDEFTVTGPTMYRKDQEIDFYLNIPYKKIPKIKEQAVYFLNYVELGLIDILREDAEKYDIHSALNKVKQSVIDLDNTNELLTFIED</sequence>